<proteinExistence type="predicted"/>
<protein>
    <recommendedName>
        <fullName evidence="3">Excreted virulence factor EspC, type VII ESX diderm</fullName>
    </recommendedName>
</protein>
<evidence type="ECO:0000313" key="2">
    <source>
        <dbReference type="Proteomes" id="UP000198221"/>
    </source>
</evidence>
<accession>A0A1C5IDC9</accession>
<evidence type="ECO:0008006" key="3">
    <source>
        <dbReference type="Google" id="ProtNLM"/>
    </source>
</evidence>
<dbReference type="EMBL" id="LT607754">
    <property type="protein sequence ID" value="SCG56412.1"/>
    <property type="molecule type" value="Genomic_DNA"/>
</dbReference>
<sequence length="108" mass="11232">MMKPMHTEPEVLAGAAQQIAGAAVELETGLGALEATVTTQNPWGADEPGTVFGAAYTEVLSHALETYGSHVQLLITAAEGLADWAQQVVEADQESDALFTSLHGRLGA</sequence>
<keyword evidence="2" id="KW-1185">Reference proteome</keyword>
<organism evidence="1 2">
    <name type="scientific">Micromonospora inositola</name>
    <dbReference type="NCBI Taxonomy" id="47865"/>
    <lineage>
        <taxon>Bacteria</taxon>
        <taxon>Bacillati</taxon>
        <taxon>Actinomycetota</taxon>
        <taxon>Actinomycetes</taxon>
        <taxon>Micromonosporales</taxon>
        <taxon>Micromonosporaceae</taxon>
        <taxon>Micromonospora</taxon>
    </lineage>
</organism>
<name>A0A1C5IDC9_9ACTN</name>
<dbReference type="Gene3D" id="1.10.287.1060">
    <property type="entry name" value="ESAT-6-like"/>
    <property type="match status" value="1"/>
</dbReference>
<dbReference type="Proteomes" id="UP000198221">
    <property type="component" value="Chromosome I"/>
</dbReference>
<evidence type="ECO:0000313" key="1">
    <source>
        <dbReference type="EMBL" id="SCG56412.1"/>
    </source>
</evidence>
<dbReference type="AlphaFoldDB" id="A0A1C5IDC9"/>
<reference evidence="2" key="1">
    <citation type="submission" date="2016-06" db="EMBL/GenBank/DDBJ databases">
        <authorList>
            <person name="Varghese N."/>
            <person name="Submissions Spin"/>
        </authorList>
    </citation>
    <scope>NUCLEOTIDE SEQUENCE [LARGE SCALE GENOMIC DNA]</scope>
    <source>
        <strain evidence="2">DSM 43819</strain>
    </source>
</reference>
<gene>
    <name evidence="1" type="ORF">GA0070613_2677</name>
</gene>